<dbReference type="PRINTS" id="PR01345">
    <property type="entry name" value="CERVTRCPTASE"/>
</dbReference>
<dbReference type="Proteomes" id="UP001333110">
    <property type="component" value="Unassembled WGS sequence"/>
</dbReference>
<gene>
    <name evidence="2" type="ORF">QYF61_025124</name>
</gene>
<dbReference type="PANTHER" id="PTHR33332">
    <property type="entry name" value="REVERSE TRANSCRIPTASE DOMAIN-CONTAINING PROTEIN"/>
    <property type="match status" value="1"/>
</dbReference>
<dbReference type="EMBL" id="JAUNZN010000003">
    <property type="protein sequence ID" value="KAK4825196.1"/>
    <property type="molecule type" value="Genomic_DNA"/>
</dbReference>
<feature type="compositionally biased region" description="Polar residues" evidence="1">
    <location>
        <begin position="102"/>
        <end position="111"/>
    </location>
</feature>
<name>A0AAN7SBD3_MYCAM</name>
<keyword evidence="3" id="KW-1185">Reference proteome</keyword>
<protein>
    <recommendedName>
        <fullName evidence="4">Reverse transcriptase</fullName>
    </recommendedName>
</protein>
<evidence type="ECO:0000313" key="2">
    <source>
        <dbReference type="EMBL" id="KAK4825196.1"/>
    </source>
</evidence>
<feature type="region of interest" description="Disordered" evidence="1">
    <location>
        <begin position="79"/>
        <end position="118"/>
    </location>
</feature>
<sequence>MESAHFEEKKVVARTASERGESTINKLSKTLCRLGGWTIATADRRNAQKAFIVRVDLHTVKIQLDLQCVSPQCPPPCTYSEGPPRDKQGRANGQEVAGEAKSSPSYPQEGQDTPKASDVLIGDHSYYHTSTTDSTSETAATHNQEEITIKFGENKDDQVSNYRRVPRGIYLLEEALQSDLDRLEHWAMINGMKFNKLKCWILRLGQSNAGHKYKLGEEWLESSPAERDLGVLVGSRLNESAACPGSREDKPHLGCIKHSIPSWSKEAIILLYSVLVRPHLGYCVQFWAPQFKKDVKVLECIQRKATKLAKGLEGMSCEERLRTLGLSSLERRRLRGDLIALYSFLRREVEKEVLSSSPWDPVMGRMGMAQRYHCAGVFPRFAHAILLAEEKCLLKTFIVS</sequence>
<dbReference type="AlphaFoldDB" id="A0AAN7SBD3"/>
<proteinExistence type="predicted"/>
<organism evidence="2 3">
    <name type="scientific">Mycteria americana</name>
    <name type="common">Wood stork</name>
    <dbReference type="NCBI Taxonomy" id="33587"/>
    <lineage>
        <taxon>Eukaryota</taxon>
        <taxon>Metazoa</taxon>
        <taxon>Chordata</taxon>
        <taxon>Craniata</taxon>
        <taxon>Vertebrata</taxon>
        <taxon>Euteleostomi</taxon>
        <taxon>Archelosauria</taxon>
        <taxon>Archosauria</taxon>
        <taxon>Dinosauria</taxon>
        <taxon>Saurischia</taxon>
        <taxon>Theropoda</taxon>
        <taxon>Coelurosauria</taxon>
        <taxon>Aves</taxon>
        <taxon>Neognathae</taxon>
        <taxon>Neoaves</taxon>
        <taxon>Aequornithes</taxon>
        <taxon>Ciconiiformes</taxon>
        <taxon>Ciconiidae</taxon>
        <taxon>Mycteria</taxon>
    </lineage>
</organism>
<comment type="caution">
    <text evidence="2">The sequence shown here is derived from an EMBL/GenBank/DDBJ whole genome shotgun (WGS) entry which is preliminary data.</text>
</comment>
<evidence type="ECO:0000256" key="1">
    <source>
        <dbReference type="SAM" id="MobiDB-lite"/>
    </source>
</evidence>
<evidence type="ECO:0000313" key="3">
    <source>
        <dbReference type="Proteomes" id="UP001333110"/>
    </source>
</evidence>
<accession>A0AAN7SBD3</accession>
<evidence type="ECO:0008006" key="4">
    <source>
        <dbReference type="Google" id="ProtNLM"/>
    </source>
</evidence>
<reference evidence="2 3" key="1">
    <citation type="journal article" date="2023" name="J. Hered.">
        <title>Chromosome-level genome of the wood stork (Mycteria americana) provides insight into avian chromosome evolution.</title>
        <authorList>
            <person name="Flamio R. Jr."/>
            <person name="Ramstad K.M."/>
        </authorList>
    </citation>
    <scope>NUCLEOTIDE SEQUENCE [LARGE SCALE GENOMIC DNA]</scope>
    <source>
        <strain evidence="2">JAX WOST 10</strain>
    </source>
</reference>